<organism evidence="1 2">
    <name type="scientific">Gordonia phage Bantam</name>
    <dbReference type="NCBI Taxonomy" id="1887641"/>
    <lineage>
        <taxon>Viruses</taxon>
        <taxon>Duplodnaviria</taxon>
        <taxon>Heunggongvirae</taxon>
        <taxon>Uroviricota</taxon>
        <taxon>Caudoviricetes</taxon>
        <taxon>Bantamvirus</taxon>
        <taxon>Bantamvirus bantam</taxon>
    </lineage>
</organism>
<keyword evidence="2" id="KW-1185">Reference proteome</keyword>
<dbReference type="Proteomes" id="UP000202170">
    <property type="component" value="Segment"/>
</dbReference>
<reference evidence="2" key="1">
    <citation type="submission" date="2016-07" db="EMBL/GenBank/DDBJ databases">
        <authorList>
            <person name="Florea S."/>
            <person name="Webb J.S."/>
            <person name="Jaromczyk J."/>
            <person name="Schardl C.L."/>
        </authorList>
    </citation>
    <scope>NUCLEOTIDE SEQUENCE [LARGE SCALE GENOMIC DNA]</scope>
</reference>
<protein>
    <submittedName>
        <fullName evidence="1">Uncharacterized protein</fullName>
    </submittedName>
</protein>
<gene>
    <name evidence="1" type="primary">100</name>
    <name evidence="1" type="ORF">SEA_BANTAM_100</name>
</gene>
<proteinExistence type="predicted"/>
<evidence type="ECO:0000313" key="1">
    <source>
        <dbReference type="EMBL" id="AOE43789.1"/>
    </source>
</evidence>
<accession>A0A1B3AYF5</accession>
<dbReference type="KEGG" id="vg:29080364"/>
<evidence type="ECO:0000313" key="2">
    <source>
        <dbReference type="Proteomes" id="UP000202170"/>
    </source>
</evidence>
<name>A0A1B3AYF5_9CAUD</name>
<dbReference type="RefSeq" id="YP_009287568.1">
    <property type="nucleotide sequence ID" value="NC_031074.1"/>
</dbReference>
<dbReference type="GeneID" id="29080364"/>
<dbReference type="EMBL" id="KX557272">
    <property type="protein sequence ID" value="AOE43789.1"/>
    <property type="molecule type" value="Genomic_DNA"/>
</dbReference>
<sequence length="68" mass="7394">MEPNLDGMVPTSVTTVAITPTPYDIRLTALGRALELARTNIEYDDPSHGEAIVATARVFETYLNGESK</sequence>